<dbReference type="CDD" id="cd06530">
    <property type="entry name" value="S26_SPase_I"/>
    <property type="match status" value="1"/>
</dbReference>
<keyword evidence="3" id="KW-0472">Membrane</keyword>
<dbReference type="InterPro" id="IPR052064">
    <property type="entry name" value="Mito_IMP1_subunit"/>
</dbReference>
<dbReference type="PANTHER" id="PTHR12383">
    <property type="entry name" value="PROTEASE FAMILY S26 MITOCHONDRIAL INNER MEMBRANE PROTEASE-RELATED"/>
    <property type="match status" value="1"/>
</dbReference>
<accession>A0ABX6C6D5</accession>
<feature type="domain" description="Peptidase S26" evidence="4">
    <location>
        <begin position="1"/>
        <end position="46"/>
    </location>
</feature>
<evidence type="ECO:0000256" key="2">
    <source>
        <dbReference type="ARBA" id="ARBA00022801"/>
    </source>
</evidence>
<dbReference type="PANTHER" id="PTHR12383:SF16">
    <property type="entry name" value="MITOCHONDRIAL INNER MEMBRANE PROTEASE SUBUNIT 1"/>
    <property type="match status" value="1"/>
</dbReference>
<evidence type="ECO:0000313" key="6">
    <source>
        <dbReference type="Proteomes" id="UP000326331"/>
    </source>
</evidence>
<keyword evidence="6" id="KW-1185">Reference proteome</keyword>
<organism evidence="5 6">
    <name type="scientific">Tepidiforma bonchosmolovskayae</name>
    <dbReference type="NCBI Taxonomy" id="2601677"/>
    <lineage>
        <taxon>Bacteria</taxon>
        <taxon>Bacillati</taxon>
        <taxon>Chloroflexota</taxon>
        <taxon>Tepidiformia</taxon>
        <taxon>Tepidiformales</taxon>
        <taxon>Tepidiformaceae</taxon>
        <taxon>Tepidiforma</taxon>
    </lineage>
</organism>
<dbReference type="SUPFAM" id="SSF51306">
    <property type="entry name" value="LexA/Signal peptidase"/>
    <property type="match status" value="1"/>
</dbReference>
<dbReference type="InterPro" id="IPR019533">
    <property type="entry name" value="Peptidase_S26"/>
</dbReference>
<dbReference type="EMBL" id="CP042829">
    <property type="protein sequence ID" value="QFG04359.1"/>
    <property type="molecule type" value="Genomic_DNA"/>
</dbReference>
<dbReference type="Gene3D" id="2.10.109.10">
    <property type="entry name" value="Umud Fragment, subunit A"/>
    <property type="match status" value="1"/>
</dbReference>
<dbReference type="Proteomes" id="UP000326331">
    <property type="component" value="Chromosome"/>
</dbReference>
<protein>
    <submittedName>
        <fullName evidence="5">S26 family signal peptidase</fullName>
    </submittedName>
</protein>
<keyword evidence="2" id="KW-0378">Hydrolase</keyword>
<dbReference type="InterPro" id="IPR036286">
    <property type="entry name" value="LexA/Signal_pep-like_sf"/>
</dbReference>
<evidence type="ECO:0000256" key="3">
    <source>
        <dbReference type="ARBA" id="ARBA00023136"/>
    </source>
</evidence>
<reference evidence="5 6" key="2">
    <citation type="submission" date="2019-10" db="EMBL/GenBank/DDBJ databases">
        <title>Thermopilla bonchosmolovskayae gen. nov., sp. nov., a moderately thermophilic Chloroflexi bacterium from a Chukotka hot spring (Arctic, Russia), representing a novel classis Thermopillaia, which include previously uncultivated lineage OLB14.</title>
        <authorList>
            <person name="Kochetkova T.V."/>
            <person name="Zayulina K.S."/>
            <person name="Zhigarkov V.S."/>
            <person name="Minaev N.V."/>
            <person name="Novikov A."/>
            <person name="Toshchakov S.V."/>
            <person name="Elcheninov A.G."/>
            <person name="Kublanov I.V."/>
        </authorList>
    </citation>
    <scope>NUCLEOTIDE SEQUENCE [LARGE SCALE GENOMIC DNA]</scope>
    <source>
        <strain evidence="5 6">3753O</strain>
    </source>
</reference>
<name>A0ABX6C6D5_9CHLR</name>
<gene>
    <name evidence="5" type="ORF">Tbon_10225</name>
</gene>
<sequence>MRPALRPGDCVVADRRAYRTHPPRPGDVVLAHDPRNFDRLLVKRVARVHADGAVDLRGDNPAASTDSREFGAVPPYLIEGRVLGRYWPWPSVARRRSTSASVGNASSGG</sequence>
<evidence type="ECO:0000256" key="1">
    <source>
        <dbReference type="ARBA" id="ARBA00004370"/>
    </source>
</evidence>
<proteinExistence type="predicted"/>
<dbReference type="Pfam" id="PF10502">
    <property type="entry name" value="Peptidase_S26"/>
    <property type="match status" value="1"/>
</dbReference>
<comment type="subcellular location">
    <subcellularLocation>
        <location evidence="1">Membrane</location>
    </subcellularLocation>
</comment>
<evidence type="ECO:0000313" key="5">
    <source>
        <dbReference type="EMBL" id="QFG04359.1"/>
    </source>
</evidence>
<evidence type="ECO:0000259" key="4">
    <source>
        <dbReference type="Pfam" id="PF10502"/>
    </source>
</evidence>
<reference evidence="5 6" key="1">
    <citation type="submission" date="2019-08" db="EMBL/GenBank/DDBJ databases">
        <authorList>
            <person name="Toschakov S.V."/>
        </authorList>
    </citation>
    <scope>NUCLEOTIDE SEQUENCE [LARGE SCALE GENOMIC DNA]</scope>
    <source>
        <strain evidence="5 6">3753O</strain>
    </source>
</reference>